<evidence type="ECO:0000313" key="2">
    <source>
        <dbReference type="EMBL" id="KAJ8783373.1"/>
    </source>
</evidence>
<gene>
    <name evidence="2" type="ORF">J1605_009247</name>
</gene>
<name>A0AB34GVT8_ESCRO</name>
<evidence type="ECO:0000256" key="1">
    <source>
        <dbReference type="SAM" id="MobiDB-lite"/>
    </source>
</evidence>
<feature type="compositionally biased region" description="Basic and acidic residues" evidence="1">
    <location>
        <begin position="34"/>
        <end position="57"/>
    </location>
</feature>
<dbReference type="AlphaFoldDB" id="A0AB34GVT8"/>
<keyword evidence="3" id="KW-1185">Reference proteome</keyword>
<proteinExistence type="predicted"/>
<organism evidence="2 3">
    <name type="scientific">Eschrichtius robustus</name>
    <name type="common">California gray whale</name>
    <name type="synonym">Eschrichtius gibbosus</name>
    <dbReference type="NCBI Taxonomy" id="9764"/>
    <lineage>
        <taxon>Eukaryota</taxon>
        <taxon>Metazoa</taxon>
        <taxon>Chordata</taxon>
        <taxon>Craniata</taxon>
        <taxon>Vertebrata</taxon>
        <taxon>Euteleostomi</taxon>
        <taxon>Mammalia</taxon>
        <taxon>Eutheria</taxon>
        <taxon>Laurasiatheria</taxon>
        <taxon>Artiodactyla</taxon>
        <taxon>Whippomorpha</taxon>
        <taxon>Cetacea</taxon>
        <taxon>Mysticeti</taxon>
        <taxon>Eschrichtiidae</taxon>
        <taxon>Eschrichtius</taxon>
    </lineage>
</organism>
<evidence type="ECO:0000313" key="3">
    <source>
        <dbReference type="Proteomes" id="UP001159641"/>
    </source>
</evidence>
<reference evidence="2 3" key="1">
    <citation type="submission" date="2022-11" db="EMBL/GenBank/DDBJ databases">
        <title>Whole genome sequence of Eschrichtius robustus ER-17-0199.</title>
        <authorList>
            <person name="Bruniche-Olsen A."/>
            <person name="Black A.N."/>
            <person name="Fields C.J."/>
            <person name="Walden K."/>
            <person name="Dewoody J.A."/>
        </authorList>
    </citation>
    <scope>NUCLEOTIDE SEQUENCE [LARGE SCALE GENOMIC DNA]</scope>
    <source>
        <strain evidence="2">ER-17-0199</strain>
        <tissue evidence="2">Blubber</tissue>
    </source>
</reference>
<dbReference type="EMBL" id="JAIQCJ010002085">
    <property type="protein sequence ID" value="KAJ8783373.1"/>
    <property type="molecule type" value="Genomic_DNA"/>
</dbReference>
<dbReference type="Proteomes" id="UP001159641">
    <property type="component" value="Unassembled WGS sequence"/>
</dbReference>
<sequence length="117" mass="13502">MLQYIRKNKDLLLFTNMEHFLKSILAAEQQIPRKPRDQPGDEDKRVSARPCSGHDHSVKLHRDSAANFFSCCEDQCRLQYSVPLPTVHASLRESLLDFNTHHLQGVDWVLLLSTLHP</sequence>
<feature type="region of interest" description="Disordered" evidence="1">
    <location>
        <begin position="30"/>
        <end position="57"/>
    </location>
</feature>
<protein>
    <submittedName>
        <fullName evidence="2">Uncharacterized protein</fullName>
    </submittedName>
</protein>
<comment type="caution">
    <text evidence="2">The sequence shown here is derived from an EMBL/GenBank/DDBJ whole genome shotgun (WGS) entry which is preliminary data.</text>
</comment>
<accession>A0AB34GVT8</accession>